<dbReference type="InterPro" id="IPR000843">
    <property type="entry name" value="HTH_LacI"/>
</dbReference>
<proteinExistence type="predicted"/>
<name>A0A850QY63_9LACO</name>
<reference evidence="6 7" key="1">
    <citation type="submission" date="2020-06" db="EMBL/GenBank/DDBJ databases">
        <authorList>
            <person name="Kang J."/>
        </authorList>
    </citation>
    <scope>NUCLEOTIDE SEQUENCE [LARGE SCALE GENOMIC DNA]</scope>
    <source>
        <strain evidence="6 7">DCY120</strain>
    </source>
</reference>
<keyword evidence="1" id="KW-0678">Repressor</keyword>
<dbReference type="PANTHER" id="PTHR30146">
    <property type="entry name" value="LACI-RELATED TRANSCRIPTIONAL REPRESSOR"/>
    <property type="match status" value="1"/>
</dbReference>
<comment type="caution">
    <text evidence="6">The sequence shown here is derived from an EMBL/GenBank/DDBJ whole genome shotgun (WGS) entry which is preliminary data.</text>
</comment>
<dbReference type="EMBL" id="JABZEC010000001">
    <property type="protein sequence ID" value="NVY95593.1"/>
    <property type="molecule type" value="Genomic_DNA"/>
</dbReference>
<dbReference type="SMART" id="SM00354">
    <property type="entry name" value="HTH_LACI"/>
    <property type="match status" value="1"/>
</dbReference>
<dbReference type="GO" id="GO:0000976">
    <property type="term" value="F:transcription cis-regulatory region binding"/>
    <property type="evidence" value="ECO:0007669"/>
    <property type="project" value="TreeGrafter"/>
</dbReference>
<dbReference type="Pfam" id="PF00356">
    <property type="entry name" value="LacI"/>
    <property type="match status" value="1"/>
</dbReference>
<sequence>MAKLADVAALAGVSVTTVSRVINNYGSLSEKTKQKVFTAMQELNYQPNSLARSLQGKKTQLIGLIFPGVSNPFFGELVQTLESQLFQKGYRVMLCNSLGDAQKERSYVRMLLANQVDGIIAGAHNLTIPEYQEIKAPLISFDRDLGETIPIVSSDNYTGARLATGALLETGAQDIWLLTGANDPGNPTNERLRGYQTVLAENHLAPTIVELPFAMAAEVKWTTIQQKLSQHVPEGIFATDDMTAIMTIQIAHSLGIKIPEQLRVIGYDGTALIRNYYPDLATIVQPITAISALLIELLLKRIQDPQIQLEDRYVLPVKRYAAKSLLGN</sequence>
<feature type="domain" description="HTH lacI-type" evidence="5">
    <location>
        <begin position="2"/>
        <end position="56"/>
    </location>
</feature>
<dbReference type="Gene3D" id="3.40.50.2300">
    <property type="match status" value="2"/>
</dbReference>
<evidence type="ECO:0000313" key="7">
    <source>
        <dbReference type="Proteomes" id="UP000563523"/>
    </source>
</evidence>
<dbReference type="InterPro" id="IPR046335">
    <property type="entry name" value="LacI/GalR-like_sensor"/>
</dbReference>
<dbReference type="InterPro" id="IPR010982">
    <property type="entry name" value="Lambda_DNA-bd_dom_sf"/>
</dbReference>
<keyword evidence="7" id="KW-1185">Reference proteome</keyword>
<dbReference type="Proteomes" id="UP000563523">
    <property type="component" value="Unassembled WGS sequence"/>
</dbReference>
<organism evidence="6 7">
    <name type="scientific">Bombilactobacillus apium</name>
    <dbReference type="NCBI Taxonomy" id="2675299"/>
    <lineage>
        <taxon>Bacteria</taxon>
        <taxon>Bacillati</taxon>
        <taxon>Bacillota</taxon>
        <taxon>Bacilli</taxon>
        <taxon>Lactobacillales</taxon>
        <taxon>Lactobacillaceae</taxon>
        <taxon>Bombilactobacillus</taxon>
    </lineage>
</organism>
<dbReference type="SUPFAM" id="SSF53822">
    <property type="entry name" value="Periplasmic binding protein-like I"/>
    <property type="match status" value="1"/>
</dbReference>
<dbReference type="Gene3D" id="1.10.260.40">
    <property type="entry name" value="lambda repressor-like DNA-binding domains"/>
    <property type="match status" value="1"/>
</dbReference>
<evidence type="ECO:0000256" key="4">
    <source>
        <dbReference type="ARBA" id="ARBA00023163"/>
    </source>
</evidence>
<dbReference type="PROSITE" id="PS00356">
    <property type="entry name" value="HTH_LACI_1"/>
    <property type="match status" value="1"/>
</dbReference>
<keyword evidence="4" id="KW-0804">Transcription</keyword>
<dbReference type="RefSeq" id="WP_176941768.1">
    <property type="nucleotide sequence ID" value="NZ_JABZEC010000001.1"/>
</dbReference>
<dbReference type="Pfam" id="PF13377">
    <property type="entry name" value="Peripla_BP_3"/>
    <property type="match status" value="1"/>
</dbReference>
<dbReference type="PANTHER" id="PTHR30146:SF95">
    <property type="entry name" value="RIBOSE OPERON REPRESSOR"/>
    <property type="match status" value="1"/>
</dbReference>
<dbReference type="InterPro" id="IPR028082">
    <property type="entry name" value="Peripla_BP_I"/>
</dbReference>
<dbReference type="PROSITE" id="PS50932">
    <property type="entry name" value="HTH_LACI_2"/>
    <property type="match status" value="1"/>
</dbReference>
<keyword evidence="2" id="KW-0805">Transcription regulation</keyword>
<evidence type="ECO:0000259" key="5">
    <source>
        <dbReference type="PROSITE" id="PS50932"/>
    </source>
</evidence>
<dbReference type="AlphaFoldDB" id="A0A850QY63"/>
<dbReference type="GO" id="GO:0003700">
    <property type="term" value="F:DNA-binding transcription factor activity"/>
    <property type="evidence" value="ECO:0007669"/>
    <property type="project" value="TreeGrafter"/>
</dbReference>
<protein>
    <submittedName>
        <fullName evidence="6">LacI family DNA-binding transcriptional regulator</fullName>
    </submittedName>
</protein>
<dbReference type="SUPFAM" id="SSF47413">
    <property type="entry name" value="lambda repressor-like DNA-binding domains"/>
    <property type="match status" value="1"/>
</dbReference>
<keyword evidence="3 6" id="KW-0238">DNA-binding</keyword>
<evidence type="ECO:0000256" key="3">
    <source>
        <dbReference type="ARBA" id="ARBA00023125"/>
    </source>
</evidence>
<dbReference type="PRINTS" id="PR00036">
    <property type="entry name" value="HTHLACI"/>
</dbReference>
<dbReference type="CDD" id="cd01392">
    <property type="entry name" value="HTH_LacI"/>
    <property type="match status" value="1"/>
</dbReference>
<evidence type="ECO:0000256" key="1">
    <source>
        <dbReference type="ARBA" id="ARBA00022491"/>
    </source>
</evidence>
<dbReference type="CDD" id="cd06291">
    <property type="entry name" value="PBP1_Qymf-like"/>
    <property type="match status" value="1"/>
</dbReference>
<gene>
    <name evidence="6" type="ORF">HU830_00005</name>
</gene>
<evidence type="ECO:0000313" key="6">
    <source>
        <dbReference type="EMBL" id="NVY95593.1"/>
    </source>
</evidence>
<evidence type="ECO:0000256" key="2">
    <source>
        <dbReference type="ARBA" id="ARBA00023015"/>
    </source>
</evidence>
<accession>A0A850QY63</accession>